<keyword evidence="9" id="KW-0067">ATP-binding</keyword>
<sequence length="195" mass="20974">MPQVSMDALIDGARKGLLVSFPTDTVPALAAKPENADLIYTAKQRSLDKPLILMAASPSELWNFVDGSKYELEIWRQVAAKYLPGALTMVLPTKALVAKTMNPNNPTTIGVRVPASEIACSILAQTGPLATTSANLSGQSALLTMTKIAQQFPQVLTLFDSQCQDTAAIGVPSTVIKWNGNNWDILRQGAFKFIN</sequence>
<accession>A0A3S1CYY3</accession>
<keyword evidence="8" id="KW-0547">Nucleotide-binding</keyword>
<comment type="catalytic activity">
    <reaction evidence="11">
        <text>L-threonine + hydrogencarbonate + ATP = L-threonylcarbamoyladenylate + diphosphate + H2O</text>
        <dbReference type="Rhea" id="RHEA:36407"/>
        <dbReference type="ChEBI" id="CHEBI:15377"/>
        <dbReference type="ChEBI" id="CHEBI:17544"/>
        <dbReference type="ChEBI" id="CHEBI:30616"/>
        <dbReference type="ChEBI" id="CHEBI:33019"/>
        <dbReference type="ChEBI" id="CHEBI:57926"/>
        <dbReference type="ChEBI" id="CHEBI:73682"/>
        <dbReference type="EC" id="2.7.7.87"/>
    </reaction>
</comment>
<dbReference type="GO" id="GO:0000049">
    <property type="term" value="F:tRNA binding"/>
    <property type="evidence" value="ECO:0007669"/>
    <property type="project" value="TreeGrafter"/>
</dbReference>
<dbReference type="Proteomes" id="UP000271624">
    <property type="component" value="Unassembled WGS sequence"/>
</dbReference>
<dbReference type="GO" id="GO:0061710">
    <property type="term" value="F:L-threonylcarbamoyladenylate synthase"/>
    <property type="evidence" value="ECO:0007669"/>
    <property type="project" value="UniProtKB-EC"/>
</dbReference>
<keyword evidence="6" id="KW-0819">tRNA processing</keyword>
<evidence type="ECO:0000256" key="10">
    <source>
        <dbReference type="ARBA" id="ARBA00029774"/>
    </source>
</evidence>
<evidence type="ECO:0000256" key="5">
    <source>
        <dbReference type="ARBA" id="ARBA00022679"/>
    </source>
</evidence>
<dbReference type="PROSITE" id="PS51163">
    <property type="entry name" value="YRDC"/>
    <property type="match status" value="1"/>
</dbReference>
<evidence type="ECO:0000256" key="6">
    <source>
        <dbReference type="ARBA" id="ARBA00022694"/>
    </source>
</evidence>
<keyword evidence="4" id="KW-0963">Cytoplasm</keyword>
<evidence type="ECO:0000256" key="3">
    <source>
        <dbReference type="ARBA" id="ARBA00012584"/>
    </source>
</evidence>
<dbReference type="InterPro" id="IPR006070">
    <property type="entry name" value="Sua5-like_dom"/>
</dbReference>
<dbReference type="AlphaFoldDB" id="A0A3S1CYY3"/>
<name>A0A3S1CYY3_9CYAN</name>
<feature type="domain" description="YrdC-like" evidence="12">
    <location>
        <begin position="3"/>
        <end position="191"/>
    </location>
</feature>
<proteinExistence type="inferred from homology"/>
<dbReference type="PANTHER" id="PTHR17490">
    <property type="entry name" value="SUA5"/>
    <property type="match status" value="1"/>
</dbReference>
<dbReference type="GO" id="GO:0003725">
    <property type="term" value="F:double-stranded RNA binding"/>
    <property type="evidence" value="ECO:0007669"/>
    <property type="project" value="InterPro"/>
</dbReference>
<evidence type="ECO:0000313" key="14">
    <source>
        <dbReference type="Proteomes" id="UP000271624"/>
    </source>
</evidence>
<evidence type="ECO:0000256" key="7">
    <source>
        <dbReference type="ARBA" id="ARBA00022695"/>
    </source>
</evidence>
<dbReference type="EMBL" id="RSCL01000023">
    <property type="protein sequence ID" value="RUT00585.1"/>
    <property type="molecule type" value="Genomic_DNA"/>
</dbReference>
<dbReference type="Gene3D" id="3.90.870.10">
    <property type="entry name" value="DHBP synthase"/>
    <property type="match status" value="1"/>
</dbReference>
<comment type="similarity">
    <text evidence="2">Belongs to the SUA5 family.</text>
</comment>
<evidence type="ECO:0000256" key="2">
    <source>
        <dbReference type="ARBA" id="ARBA00007663"/>
    </source>
</evidence>
<evidence type="ECO:0000256" key="1">
    <source>
        <dbReference type="ARBA" id="ARBA00004496"/>
    </source>
</evidence>
<reference evidence="13" key="2">
    <citation type="journal article" date="2019" name="Genome Biol. Evol.">
        <title>Day and night: Metabolic profiles and evolutionary relationships of six axenic non-marine cyanobacteria.</title>
        <authorList>
            <person name="Will S.E."/>
            <person name="Henke P."/>
            <person name="Boedeker C."/>
            <person name="Huang S."/>
            <person name="Brinkmann H."/>
            <person name="Rohde M."/>
            <person name="Jarek M."/>
            <person name="Friedl T."/>
            <person name="Seufert S."/>
            <person name="Schumacher M."/>
            <person name="Overmann J."/>
            <person name="Neumann-Schaal M."/>
            <person name="Petersen J."/>
        </authorList>
    </citation>
    <scope>NUCLEOTIDE SEQUENCE [LARGE SCALE GENOMIC DNA]</scope>
    <source>
        <strain evidence="13">PCC 7102</strain>
    </source>
</reference>
<keyword evidence="5" id="KW-0808">Transferase</keyword>
<dbReference type="SUPFAM" id="SSF55821">
    <property type="entry name" value="YrdC/RibB"/>
    <property type="match status" value="1"/>
</dbReference>
<dbReference type="GO" id="GO:0005524">
    <property type="term" value="F:ATP binding"/>
    <property type="evidence" value="ECO:0007669"/>
    <property type="project" value="UniProtKB-KW"/>
</dbReference>
<reference evidence="13" key="1">
    <citation type="submission" date="2018-12" db="EMBL/GenBank/DDBJ databases">
        <authorList>
            <person name="Will S."/>
            <person name="Neumann-Schaal M."/>
            <person name="Henke P."/>
        </authorList>
    </citation>
    <scope>NUCLEOTIDE SEQUENCE</scope>
    <source>
        <strain evidence="13">PCC 7102</strain>
    </source>
</reference>
<gene>
    <name evidence="13" type="ORF">DSM106972_073560</name>
</gene>
<evidence type="ECO:0000313" key="13">
    <source>
        <dbReference type="EMBL" id="RUT00585.1"/>
    </source>
</evidence>
<evidence type="ECO:0000256" key="11">
    <source>
        <dbReference type="ARBA" id="ARBA00048366"/>
    </source>
</evidence>
<evidence type="ECO:0000256" key="8">
    <source>
        <dbReference type="ARBA" id="ARBA00022741"/>
    </source>
</evidence>
<dbReference type="GO" id="GO:0005737">
    <property type="term" value="C:cytoplasm"/>
    <property type="evidence" value="ECO:0007669"/>
    <property type="project" value="UniProtKB-SubCell"/>
</dbReference>
<evidence type="ECO:0000256" key="9">
    <source>
        <dbReference type="ARBA" id="ARBA00022840"/>
    </source>
</evidence>
<dbReference type="EC" id="2.7.7.87" evidence="3"/>
<comment type="caution">
    <text evidence="13">The sequence shown here is derived from an EMBL/GenBank/DDBJ whole genome shotgun (WGS) entry which is preliminary data.</text>
</comment>
<dbReference type="InterPro" id="IPR050156">
    <property type="entry name" value="TC-AMP_synthase_SUA5"/>
</dbReference>
<dbReference type="GO" id="GO:0008033">
    <property type="term" value="P:tRNA processing"/>
    <property type="evidence" value="ECO:0007669"/>
    <property type="project" value="UniProtKB-KW"/>
</dbReference>
<dbReference type="GO" id="GO:0006450">
    <property type="term" value="P:regulation of translational fidelity"/>
    <property type="evidence" value="ECO:0007669"/>
    <property type="project" value="TreeGrafter"/>
</dbReference>
<comment type="subcellular location">
    <subcellularLocation>
        <location evidence="1">Cytoplasm</location>
    </subcellularLocation>
</comment>
<dbReference type="OrthoDB" id="9814580at2"/>
<evidence type="ECO:0000256" key="4">
    <source>
        <dbReference type="ARBA" id="ARBA00022490"/>
    </source>
</evidence>
<evidence type="ECO:0000259" key="12">
    <source>
        <dbReference type="PROSITE" id="PS51163"/>
    </source>
</evidence>
<dbReference type="Pfam" id="PF01300">
    <property type="entry name" value="Sua5_yciO_yrdC"/>
    <property type="match status" value="1"/>
</dbReference>
<dbReference type="InterPro" id="IPR017945">
    <property type="entry name" value="DHBP_synth_RibB-like_a/b_dom"/>
</dbReference>
<keyword evidence="7" id="KW-0548">Nucleotidyltransferase</keyword>
<keyword evidence="14" id="KW-1185">Reference proteome</keyword>
<dbReference type="PANTHER" id="PTHR17490:SF16">
    <property type="entry name" value="THREONYLCARBAMOYL-AMP SYNTHASE"/>
    <property type="match status" value="1"/>
</dbReference>
<dbReference type="RefSeq" id="WP_127085458.1">
    <property type="nucleotide sequence ID" value="NZ_RSCL01000023.1"/>
</dbReference>
<protein>
    <recommendedName>
        <fullName evidence="10">L-threonylcarbamoyladenylate synthase</fullName>
        <ecNumber evidence="3">2.7.7.87</ecNumber>
    </recommendedName>
    <alternativeName>
        <fullName evidence="10">L-threonylcarbamoyladenylate synthase</fullName>
    </alternativeName>
</protein>
<organism evidence="13 14">
    <name type="scientific">Dulcicalothrix desertica PCC 7102</name>
    <dbReference type="NCBI Taxonomy" id="232991"/>
    <lineage>
        <taxon>Bacteria</taxon>
        <taxon>Bacillati</taxon>
        <taxon>Cyanobacteriota</taxon>
        <taxon>Cyanophyceae</taxon>
        <taxon>Nostocales</taxon>
        <taxon>Calotrichaceae</taxon>
        <taxon>Dulcicalothrix</taxon>
    </lineage>
</organism>